<keyword evidence="3 4" id="KW-1015">Disulfide bond</keyword>
<dbReference type="STRING" id="53326.A0A016SPF3"/>
<reference evidence="10" key="1">
    <citation type="journal article" date="2015" name="Nat. Genet.">
        <title>The genome and transcriptome of the zoonotic hookworm Ancylostoma ceylanicum identify infection-specific gene families.</title>
        <authorList>
            <person name="Schwarz E.M."/>
            <person name="Hu Y."/>
            <person name="Antoshechkin I."/>
            <person name="Miller M.M."/>
            <person name="Sternberg P.W."/>
            <person name="Aroian R.V."/>
        </authorList>
    </citation>
    <scope>NUCLEOTIDE SEQUENCE</scope>
    <source>
        <strain evidence="10">HY135</strain>
    </source>
</reference>
<keyword evidence="4" id="KW-0768">Sushi</keyword>
<dbReference type="AlphaFoldDB" id="A0A016SPF3"/>
<dbReference type="InterPro" id="IPR000436">
    <property type="entry name" value="Sushi_SCR_CCP_dom"/>
</dbReference>
<evidence type="ECO:0000313" key="9">
    <source>
        <dbReference type="EMBL" id="EYB92204.1"/>
    </source>
</evidence>
<feature type="transmembrane region" description="Helical" evidence="6">
    <location>
        <begin position="603"/>
        <end position="622"/>
    </location>
</feature>
<evidence type="ECO:0000256" key="3">
    <source>
        <dbReference type="ARBA" id="ARBA00023157"/>
    </source>
</evidence>
<feature type="disulfide bond" evidence="4">
    <location>
        <begin position="501"/>
        <end position="528"/>
    </location>
</feature>
<evidence type="ECO:0000256" key="2">
    <source>
        <dbReference type="ARBA" id="ARBA00022737"/>
    </source>
</evidence>
<evidence type="ECO:0000259" key="7">
    <source>
        <dbReference type="PROSITE" id="PS50041"/>
    </source>
</evidence>
<feature type="disulfide bond" evidence="4">
    <location>
        <begin position="559"/>
        <end position="586"/>
    </location>
</feature>
<dbReference type="CDD" id="cd00033">
    <property type="entry name" value="CCP"/>
    <property type="match status" value="4"/>
</dbReference>
<dbReference type="InterPro" id="IPR051277">
    <property type="entry name" value="SEZ6_CSMD_C4BPB_Regulators"/>
</dbReference>
<feature type="domain" description="C-type lectin" evidence="7">
    <location>
        <begin position="287"/>
        <end position="406"/>
    </location>
</feature>
<evidence type="ECO:0000256" key="6">
    <source>
        <dbReference type="SAM" id="Phobius"/>
    </source>
</evidence>
<dbReference type="Pfam" id="PF00084">
    <property type="entry name" value="Sushi"/>
    <property type="match status" value="4"/>
</dbReference>
<keyword evidence="10" id="KW-1185">Reference proteome</keyword>
<evidence type="ECO:0000256" key="1">
    <source>
        <dbReference type="ARBA" id="ARBA00022729"/>
    </source>
</evidence>
<dbReference type="SUPFAM" id="SSF57535">
    <property type="entry name" value="Complement control module/SCR domain"/>
    <property type="match status" value="4"/>
</dbReference>
<evidence type="ECO:0008006" key="11">
    <source>
        <dbReference type="Google" id="ProtNLM"/>
    </source>
</evidence>
<dbReference type="InterPro" id="IPR035976">
    <property type="entry name" value="Sushi/SCR/CCP_sf"/>
</dbReference>
<dbReference type="InterPro" id="IPR001304">
    <property type="entry name" value="C-type_lectin-like"/>
</dbReference>
<accession>A0A016SPF3</accession>
<feature type="region of interest" description="Disordered" evidence="5">
    <location>
        <begin position="730"/>
        <end position="756"/>
    </location>
</feature>
<dbReference type="PANTHER" id="PTHR45656:SF4">
    <property type="entry name" value="PROTEIN CBR-CLEC-78"/>
    <property type="match status" value="1"/>
</dbReference>
<feature type="disulfide bond" evidence="4">
    <location>
        <begin position="472"/>
        <end position="515"/>
    </location>
</feature>
<feature type="domain" description="Sushi" evidence="8">
    <location>
        <begin position="531"/>
        <end position="588"/>
    </location>
</feature>
<gene>
    <name evidence="9" type="primary">Acey_s0197.g1595</name>
    <name evidence="9" type="synonym">Acey-C54G4.4</name>
    <name evidence="9" type="ORF">Y032_0197g1595</name>
</gene>
<keyword evidence="2" id="KW-0677">Repeat</keyword>
<dbReference type="OrthoDB" id="547680at2759"/>
<protein>
    <recommendedName>
        <fullName evidence="11">Sushi domain protein</fullName>
    </recommendedName>
</protein>
<dbReference type="InterPro" id="IPR016187">
    <property type="entry name" value="CTDL_fold"/>
</dbReference>
<evidence type="ECO:0000256" key="5">
    <source>
        <dbReference type="SAM" id="MobiDB-lite"/>
    </source>
</evidence>
<keyword evidence="1" id="KW-0732">Signal</keyword>
<dbReference type="SMART" id="SM00034">
    <property type="entry name" value="CLECT"/>
    <property type="match status" value="1"/>
</dbReference>
<feature type="domain" description="Sushi" evidence="8">
    <location>
        <begin position="87"/>
        <end position="151"/>
    </location>
</feature>
<evidence type="ECO:0000313" key="10">
    <source>
        <dbReference type="Proteomes" id="UP000024635"/>
    </source>
</evidence>
<dbReference type="SUPFAM" id="SSF49785">
    <property type="entry name" value="Galactose-binding domain-like"/>
    <property type="match status" value="1"/>
</dbReference>
<feature type="domain" description="Sushi" evidence="8">
    <location>
        <begin position="410"/>
        <end position="469"/>
    </location>
</feature>
<name>A0A016SPF3_9BILA</name>
<proteinExistence type="predicted"/>
<dbReference type="EMBL" id="JARK01001533">
    <property type="protein sequence ID" value="EYB92204.1"/>
    <property type="molecule type" value="Genomic_DNA"/>
</dbReference>
<evidence type="ECO:0000256" key="4">
    <source>
        <dbReference type="PROSITE-ProRule" id="PRU00302"/>
    </source>
</evidence>
<organism evidence="9 10">
    <name type="scientific">Ancylostoma ceylanicum</name>
    <dbReference type="NCBI Taxonomy" id="53326"/>
    <lineage>
        <taxon>Eukaryota</taxon>
        <taxon>Metazoa</taxon>
        <taxon>Ecdysozoa</taxon>
        <taxon>Nematoda</taxon>
        <taxon>Chromadorea</taxon>
        <taxon>Rhabditida</taxon>
        <taxon>Rhabditina</taxon>
        <taxon>Rhabditomorpha</taxon>
        <taxon>Strongyloidea</taxon>
        <taxon>Ancylostomatidae</taxon>
        <taxon>Ancylostomatinae</taxon>
        <taxon>Ancylostoma</taxon>
    </lineage>
</organism>
<keyword evidence="6" id="KW-0472">Membrane</keyword>
<dbReference type="InterPro" id="IPR008979">
    <property type="entry name" value="Galactose-bd-like_sf"/>
</dbReference>
<sequence length="756" mass="83196">MEPELILKLRKYRGELWFVGDRIVLVVTLCRLLVDLKLKTRESYTRTQISVWALLEFSLHVQRPQSFFTHMLTLLILCICSAAATLHSCPHPNVPENGHIVFDGPSPYAPFTPNTVAKYSCAPGFDKVGGTDERICSPSGSWSGEAPVCAIDVAAGKPAVQSSGNSASSVSRGLCTISDNIQGSWWEVDLLGSYEVHGVSIRLGKQSSHILNIYLIQQNGELRQCDISAYSFVENATVFVICELDRVDKVRVVAESRLHLCEARVFATNAVSSWQCSQSMMDVLGIFEGLCYSASREERADWLGAQRKCLDRGATLPMKMSDISQRGLRAALAASPFQKEFYWIGVSSSLTDWRWADGTTVAEEDADWSNSKILTSNRPEAVVLARLAEWRWIPSAQNVWNSFLCQSKPKSCTFPGVGEAGRVSFSSQTFTIGSFSVYTCEEGYELEGDAERVCEESARWSGDIPRCRKKKCSNVDVWSGGGIVRLLNGTTEYGNEIEYECLSGWKLIGERRRWCQHDGSWSGFAPSCKVVDCERPPSIPNGSVSVALTIYGSVANYTCQDGYRLIGHATVSCGSKGVWEPAIPVCYDIATLRELKTDSAENHAGLAALIVVLGLLLVFAVLRFSRASKSVPICEKPAPPYGAPNVIYAIPSVITNPSDSVVYYAPSAPLTKMELPPHLVSLKPLPSGHFQATMPIGRPLIRPQLPIFAPSPTPSQLLYSFDYEPIYDVPPDVGGKPESPEEENIYEKLPDIRPNL</sequence>
<dbReference type="CDD" id="cd00037">
    <property type="entry name" value="CLECT"/>
    <property type="match status" value="1"/>
</dbReference>
<dbReference type="Proteomes" id="UP000024635">
    <property type="component" value="Unassembled WGS sequence"/>
</dbReference>
<comment type="caution">
    <text evidence="4">Lacks conserved residue(s) required for the propagation of feature annotation.</text>
</comment>
<evidence type="ECO:0000259" key="8">
    <source>
        <dbReference type="PROSITE" id="PS50923"/>
    </source>
</evidence>
<feature type="disulfide bond" evidence="4">
    <location>
        <begin position="440"/>
        <end position="467"/>
    </location>
</feature>
<dbReference type="SMART" id="SM00032">
    <property type="entry name" value="CCP"/>
    <property type="match status" value="4"/>
</dbReference>
<feature type="compositionally biased region" description="Basic and acidic residues" evidence="5">
    <location>
        <begin position="745"/>
        <end position="756"/>
    </location>
</feature>
<keyword evidence="6" id="KW-0812">Transmembrane</keyword>
<dbReference type="Gene3D" id="3.10.100.10">
    <property type="entry name" value="Mannose-Binding Protein A, subunit A"/>
    <property type="match status" value="1"/>
</dbReference>
<dbReference type="Gene3D" id="2.10.70.10">
    <property type="entry name" value="Complement Module, domain 1"/>
    <property type="match status" value="4"/>
</dbReference>
<feature type="domain" description="Sushi" evidence="8">
    <location>
        <begin position="470"/>
        <end position="530"/>
    </location>
</feature>
<comment type="caution">
    <text evidence="9">The sequence shown here is derived from an EMBL/GenBank/DDBJ whole genome shotgun (WGS) entry which is preliminary data.</text>
</comment>
<dbReference type="Pfam" id="PF00059">
    <property type="entry name" value="Lectin_C"/>
    <property type="match status" value="1"/>
</dbReference>
<dbReference type="PROSITE" id="PS50923">
    <property type="entry name" value="SUSHI"/>
    <property type="match status" value="4"/>
</dbReference>
<dbReference type="Gene3D" id="2.60.120.260">
    <property type="entry name" value="Galactose-binding domain-like"/>
    <property type="match status" value="1"/>
</dbReference>
<dbReference type="PANTHER" id="PTHR45656">
    <property type="entry name" value="PROTEIN CBR-CLEC-78"/>
    <property type="match status" value="1"/>
</dbReference>
<dbReference type="PROSITE" id="PS50041">
    <property type="entry name" value="C_TYPE_LECTIN_2"/>
    <property type="match status" value="1"/>
</dbReference>
<keyword evidence="6" id="KW-1133">Transmembrane helix</keyword>
<dbReference type="SUPFAM" id="SSF56436">
    <property type="entry name" value="C-type lectin-like"/>
    <property type="match status" value="1"/>
</dbReference>
<dbReference type="InterPro" id="IPR016186">
    <property type="entry name" value="C-type_lectin-like/link_sf"/>
</dbReference>